<accession>A0A7H4MZR3</accession>
<gene>
    <name evidence="1" type="ORF">NCTC11685_00477</name>
</gene>
<protein>
    <submittedName>
        <fullName evidence="1">Major facilitator superfamily permease</fullName>
    </submittedName>
</protein>
<reference evidence="1 2" key="1">
    <citation type="submission" date="2018-06" db="EMBL/GenBank/DDBJ databases">
        <authorList>
            <consortium name="Pathogen Informatics"/>
            <person name="Doyle S."/>
        </authorList>
    </citation>
    <scope>NUCLEOTIDE SEQUENCE [LARGE SCALE GENOMIC DNA]</scope>
    <source>
        <strain evidence="1 2">NCTC11685</strain>
    </source>
</reference>
<dbReference type="AlphaFoldDB" id="A0A7H4MZR3"/>
<dbReference type="Proteomes" id="UP000254863">
    <property type="component" value="Unassembled WGS sequence"/>
</dbReference>
<proteinExistence type="predicted"/>
<comment type="caution">
    <text evidence="1">The sequence shown here is derived from an EMBL/GenBank/DDBJ whole genome shotgun (WGS) entry which is preliminary data.</text>
</comment>
<evidence type="ECO:0000313" key="1">
    <source>
        <dbReference type="EMBL" id="STV71727.1"/>
    </source>
</evidence>
<organism evidence="1 2">
    <name type="scientific">Klebsiella michiganensis</name>
    <dbReference type="NCBI Taxonomy" id="1134687"/>
    <lineage>
        <taxon>Bacteria</taxon>
        <taxon>Pseudomonadati</taxon>
        <taxon>Pseudomonadota</taxon>
        <taxon>Gammaproteobacteria</taxon>
        <taxon>Enterobacterales</taxon>
        <taxon>Enterobacteriaceae</taxon>
        <taxon>Klebsiella/Raoultella group</taxon>
        <taxon>Klebsiella</taxon>
    </lineage>
</organism>
<dbReference type="EMBL" id="UGMS01000001">
    <property type="protein sequence ID" value="STV71727.1"/>
    <property type="molecule type" value="Genomic_DNA"/>
</dbReference>
<name>A0A7H4MZR3_9ENTR</name>
<evidence type="ECO:0000313" key="2">
    <source>
        <dbReference type="Proteomes" id="UP000254863"/>
    </source>
</evidence>
<sequence length="237" mass="26288">MLAGIGGVIADQRNLVSFSVLFGMSQNIGGLLGSAILGTFQTWREKFHSSQLADQLTTLNPLITERLQQYSQMYQSQIGDSTLLNVQATTLLQNAATLQANILAYNDTYLLTAGDFSRHAGMGFLALNKITYYRSYRAEGARREANKNFHSGVIMSQQDAAKQQANTRNNIRIVSIFYPPPPLASLAYWLFSTPGSCRRLPEKASLPITPTFAGKLRLSARRSTVISPRLRSRILIR</sequence>